<dbReference type="AlphaFoldDB" id="A0A8H6X6W9"/>
<gene>
    <name evidence="1" type="ORF">MSAN_02354400</name>
</gene>
<reference evidence="1" key="1">
    <citation type="submission" date="2020-05" db="EMBL/GenBank/DDBJ databases">
        <title>Mycena genomes resolve the evolution of fungal bioluminescence.</title>
        <authorList>
            <person name="Tsai I.J."/>
        </authorList>
    </citation>
    <scope>NUCLEOTIDE SEQUENCE</scope>
    <source>
        <strain evidence="1">160909Yilan</strain>
    </source>
</reference>
<keyword evidence="2" id="KW-1185">Reference proteome</keyword>
<name>A0A8H6X6W9_9AGAR</name>
<comment type="caution">
    <text evidence="1">The sequence shown here is derived from an EMBL/GenBank/DDBJ whole genome shotgun (WGS) entry which is preliminary data.</text>
</comment>
<accession>A0A8H6X6W9</accession>
<dbReference type="EMBL" id="JACAZH010000042">
    <property type="protein sequence ID" value="KAF7335211.1"/>
    <property type="molecule type" value="Genomic_DNA"/>
</dbReference>
<sequence length="155" mass="17851">MLYAADRQRPSKKFGPLDASINSVGESLKVALNATCRMSYVELMDVTRDFYEVKLSVSNIKLQLLETHHVSTWKELKEYIQNAREMWQSIHRCGKRVEDIRTSIERVIEAENRRELLEGIRTSREIMSSLTRRASAVNRRVESTLTGSYQSGSIV</sequence>
<evidence type="ECO:0000313" key="2">
    <source>
        <dbReference type="Proteomes" id="UP000623467"/>
    </source>
</evidence>
<evidence type="ECO:0000313" key="1">
    <source>
        <dbReference type="EMBL" id="KAF7335211.1"/>
    </source>
</evidence>
<dbReference type="Proteomes" id="UP000623467">
    <property type="component" value="Unassembled WGS sequence"/>
</dbReference>
<dbReference type="OrthoDB" id="2948624at2759"/>
<proteinExistence type="predicted"/>
<organism evidence="1 2">
    <name type="scientific">Mycena sanguinolenta</name>
    <dbReference type="NCBI Taxonomy" id="230812"/>
    <lineage>
        <taxon>Eukaryota</taxon>
        <taxon>Fungi</taxon>
        <taxon>Dikarya</taxon>
        <taxon>Basidiomycota</taxon>
        <taxon>Agaricomycotina</taxon>
        <taxon>Agaricomycetes</taxon>
        <taxon>Agaricomycetidae</taxon>
        <taxon>Agaricales</taxon>
        <taxon>Marasmiineae</taxon>
        <taxon>Mycenaceae</taxon>
        <taxon>Mycena</taxon>
    </lineage>
</organism>
<protein>
    <submittedName>
        <fullName evidence="1">Uncharacterized protein</fullName>
    </submittedName>
</protein>